<dbReference type="AlphaFoldDB" id="A0A9X4KH52"/>
<dbReference type="GO" id="GO:0016746">
    <property type="term" value="F:acyltransferase activity"/>
    <property type="evidence" value="ECO:0007669"/>
    <property type="project" value="UniProtKB-KW"/>
</dbReference>
<evidence type="ECO:0000256" key="4">
    <source>
        <dbReference type="ARBA" id="ARBA00022692"/>
    </source>
</evidence>
<comment type="caution">
    <text evidence="14">The sequence shown here is derived from an EMBL/GenBank/DDBJ whole genome shotgun (WGS) entry which is preliminary data.</text>
</comment>
<evidence type="ECO:0000256" key="2">
    <source>
        <dbReference type="ARBA" id="ARBA00022475"/>
    </source>
</evidence>
<dbReference type="Proteomes" id="UP001153387">
    <property type="component" value="Unassembled WGS sequence"/>
</dbReference>
<dbReference type="Pfam" id="PF18927">
    <property type="entry name" value="CrtO"/>
    <property type="match status" value="1"/>
</dbReference>
<proteinExistence type="inferred from homology"/>
<evidence type="ECO:0000313" key="14">
    <source>
        <dbReference type="EMBL" id="MDG0792194.1"/>
    </source>
</evidence>
<evidence type="ECO:0000256" key="12">
    <source>
        <dbReference type="ARBA" id="ARBA00025324"/>
    </source>
</evidence>
<protein>
    <recommendedName>
        <fullName evidence="11">Glycosyl-4,4'-diaponeurosporenoate acyltransferase</fullName>
    </recommendedName>
</protein>
<keyword evidence="8" id="KW-0012">Acyltransferase</keyword>
<evidence type="ECO:0000256" key="8">
    <source>
        <dbReference type="ARBA" id="ARBA00023315"/>
    </source>
</evidence>
<keyword evidence="6 13" id="KW-1133">Transmembrane helix</keyword>
<dbReference type="InterPro" id="IPR044021">
    <property type="entry name" value="CrtO"/>
</dbReference>
<evidence type="ECO:0000256" key="3">
    <source>
        <dbReference type="ARBA" id="ARBA00022679"/>
    </source>
</evidence>
<keyword evidence="7 13" id="KW-0472">Membrane</keyword>
<dbReference type="GO" id="GO:0005886">
    <property type="term" value="C:plasma membrane"/>
    <property type="evidence" value="ECO:0007669"/>
    <property type="project" value="UniProtKB-SubCell"/>
</dbReference>
<evidence type="ECO:0000256" key="5">
    <source>
        <dbReference type="ARBA" id="ARBA00022729"/>
    </source>
</evidence>
<keyword evidence="2" id="KW-1003">Cell membrane</keyword>
<gene>
    <name evidence="14" type="ORF">OMP38_15960</name>
</gene>
<name>A0A9X4KH52_9BACL</name>
<evidence type="ECO:0000256" key="7">
    <source>
        <dbReference type="ARBA" id="ARBA00023136"/>
    </source>
</evidence>
<keyword evidence="3" id="KW-0808">Transferase</keyword>
<evidence type="ECO:0000256" key="11">
    <source>
        <dbReference type="ARBA" id="ARBA00023667"/>
    </source>
</evidence>
<organism evidence="14 15">
    <name type="scientific">Cohnella ginsengisoli</name>
    <dbReference type="NCBI Taxonomy" id="425004"/>
    <lineage>
        <taxon>Bacteria</taxon>
        <taxon>Bacillati</taxon>
        <taxon>Bacillota</taxon>
        <taxon>Bacilli</taxon>
        <taxon>Bacillales</taxon>
        <taxon>Paenibacillaceae</taxon>
        <taxon>Cohnella</taxon>
    </lineage>
</organism>
<comment type="pathway">
    <text evidence="9">Carotenoid biosynthesis; staphyloxanthin biosynthesis; staphyloxanthin from farnesyl diphosphate: step 5/5.</text>
</comment>
<keyword evidence="4 13" id="KW-0812">Transmembrane</keyword>
<evidence type="ECO:0000313" key="15">
    <source>
        <dbReference type="Proteomes" id="UP001153387"/>
    </source>
</evidence>
<evidence type="ECO:0000256" key="1">
    <source>
        <dbReference type="ARBA" id="ARBA00004162"/>
    </source>
</evidence>
<comment type="similarity">
    <text evidence="10">Belongs to the acyltransferase CrtO family.</text>
</comment>
<feature type="transmembrane region" description="Helical" evidence="13">
    <location>
        <begin position="32"/>
        <end position="51"/>
    </location>
</feature>
<accession>A0A9X4KH52</accession>
<dbReference type="RefSeq" id="WP_277566829.1">
    <property type="nucleotide sequence ID" value="NZ_JAPDHZ010000003.1"/>
</dbReference>
<evidence type="ECO:0000256" key="13">
    <source>
        <dbReference type="SAM" id="Phobius"/>
    </source>
</evidence>
<keyword evidence="15" id="KW-1185">Reference proteome</keyword>
<evidence type="ECO:0000256" key="10">
    <source>
        <dbReference type="ARBA" id="ARBA00023603"/>
    </source>
</evidence>
<reference evidence="14 15" key="1">
    <citation type="submission" date="2022-10" db="EMBL/GenBank/DDBJ databases">
        <title>Comparative genomic analysis of Cohnella hashimotonis sp. nov., isolated from the International Space Station.</title>
        <authorList>
            <person name="Simpson A."/>
            <person name="Venkateswaran K."/>
        </authorList>
    </citation>
    <scope>NUCLEOTIDE SEQUENCE [LARGE SCALE GENOMIC DNA]</scope>
    <source>
        <strain evidence="14 15">DSM 18997</strain>
    </source>
</reference>
<sequence length="75" mass="8566">MKVFAAETKRAELTHWLSILPAPLFFLWNPVWVGWIMVLYAAAFNLPIIVVQRYNRGRIDAIVSASNKTGTRSFT</sequence>
<comment type="subcellular location">
    <subcellularLocation>
        <location evidence="1">Cell membrane</location>
        <topology evidence="1">Single-pass membrane protein</topology>
    </subcellularLocation>
</comment>
<comment type="function">
    <text evidence="12">Catalyzes the acylation of glycosyl-4,4'-diaponeurosporenoate, i.e. the esterification of glucose at the C6'' position with the carboxyl group of the C(15) fatty acid 12-methyltetradecanoic acid, to yield staphyloxanthin. This is the last step in the biosynthesis of this orange pigment, present in most staphylococci strains.</text>
</comment>
<evidence type="ECO:0000256" key="9">
    <source>
        <dbReference type="ARBA" id="ARBA00023588"/>
    </source>
</evidence>
<evidence type="ECO:0000256" key="6">
    <source>
        <dbReference type="ARBA" id="ARBA00022989"/>
    </source>
</evidence>
<dbReference type="EMBL" id="JAPDHZ010000003">
    <property type="protein sequence ID" value="MDG0792194.1"/>
    <property type="molecule type" value="Genomic_DNA"/>
</dbReference>
<keyword evidence="5" id="KW-0732">Signal</keyword>